<keyword evidence="1" id="KW-1133">Transmembrane helix</keyword>
<name>A0AAE6Y7E5_STRAT</name>
<dbReference type="Proteomes" id="UP000190306">
    <property type="component" value="Chromosome"/>
</dbReference>
<proteinExistence type="predicted"/>
<reference evidence="2 4" key="1">
    <citation type="submission" date="2015-07" db="EMBL/GenBank/DDBJ databases">
        <title>Draft Genome Sequence of Streptomyces antibioticus, IMRU 3720 reveals insights in the evolution of actinomycin biosynthetic gene clusters in Streptomyces.</title>
        <authorList>
            <person name="Crnovcic I."/>
            <person name="Ruckert C."/>
            <person name="Kalinowksi J."/>
            <person name="Keller U."/>
        </authorList>
    </citation>
    <scope>NUCLEOTIDE SEQUENCE [LARGE SCALE GENOMIC DNA]</scope>
    <source>
        <strain evidence="2 4">DSM 41481</strain>
    </source>
</reference>
<keyword evidence="1" id="KW-0472">Membrane</keyword>
<keyword evidence="1" id="KW-0812">Transmembrane</keyword>
<dbReference type="RefSeq" id="WP_078633305.1">
    <property type="nucleotide sequence ID" value="NZ_CM007717.1"/>
</dbReference>
<evidence type="ECO:0000256" key="1">
    <source>
        <dbReference type="SAM" id="Phobius"/>
    </source>
</evidence>
<evidence type="ECO:0000313" key="4">
    <source>
        <dbReference type="Proteomes" id="UP000190306"/>
    </source>
</evidence>
<evidence type="ECO:0000313" key="5">
    <source>
        <dbReference type="Proteomes" id="UP000502504"/>
    </source>
</evidence>
<protein>
    <submittedName>
        <fullName evidence="3">Uncharacterized protein</fullName>
    </submittedName>
</protein>
<dbReference type="EMBL" id="LHQL01000007">
    <property type="protein sequence ID" value="OOQ53072.1"/>
    <property type="molecule type" value="Genomic_DNA"/>
</dbReference>
<evidence type="ECO:0000313" key="3">
    <source>
        <dbReference type="EMBL" id="QIT44232.1"/>
    </source>
</evidence>
<accession>A0AAE6Y7E5</accession>
<dbReference type="EMBL" id="CP050692">
    <property type="protein sequence ID" value="QIT44232.1"/>
    <property type="molecule type" value="Genomic_DNA"/>
</dbReference>
<sequence>MRTAAVLARHELRLLVSLLRWLARRPDSGGDGKGSVQVFGYAQGQGAVMAGFWFVCAVETFAMAVLLRNWPTAHRVVLVLDLYTLLFVAGLYAAWTVRPHLLHDDVLRVRQAAHVDLRVPLDRIAAVRRETRTTHERADGELNLPVGSRTTVTLQLTAPIAHFTLLGRRRDVTLIRLHADDDRALADAVTRARSGSSVRPDRPR</sequence>
<feature type="transmembrane region" description="Helical" evidence="1">
    <location>
        <begin position="76"/>
        <end position="95"/>
    </location>
</feature>
<dbReference type="AlphaFoldDB" id="A0AAE6Y7E5"/>
<evidence type="ECO:0000313" key="2">
    <source>
        <dbReference type="EMBL" id="OOQ53072.1"/>
    </source>
</evidence>
<organism evidence="3 5">
    <name type="scientific">Streptomyces antibioticus</name>
    <dbReference type="NCBI Taxonomy" id="1890"/>
    <lineage>
        <taxon>Bacteria</taxon>
        <taxon>Bacillati</taxon>
        <taxon>Actinomycetota</taxon>
        <taxon>Actinomycetes</taxon>
        <taxon>Kitasatosporales</taxon>
        <taxon>Streptomycetaceae</taxon>
        <taxon>Streptomyces</taxon>
    </lineage>
</organism>
<keyword evidence="4" id="KW-1185">Reference proteome</keyword>
<feature type="transmembrane region" description="Helical" evidence="1">
    <location>
        <begin position="47"/>
        <end position="67"/>
    </location>
</feature>
<dbReference type="Proteomes" id="UP000502504">
    <property type="component" value="Chromosome"/>
</dbReference>
<gene>
    <name evidence="2" type="ORF">AFM16_12035</name>
    <name evidence="3" type="ORF">HCX60_12205</name>
</gene>
<reference evidence="3 5" key="2">
    <citation type="submission" date="2020-03" db="EMBL/GenBank/DDBJ databases">
        <title>Is there a link between lipid content and antibiotic production in Streptomyces?</title>
        <authorList>
            <person name="David M."/>
            <person name="Lejeune C."/>
            <person name="Abreu S."/>
            <person name="Thibessard A."/>
            <person name="Leblond P."/>
            <person name="Chaminade P."/>
            <person name="Virolle M.-J."/>
        </authorList>
    </citation>
    <scope>NUCLEOTIDE SEQUENCE [LARGE SCALE GENOMIC DNA]</scope>
    <source>
        <strain evidence="3 5">DSM 41481</strain>
    </source>
</reference>